<reference evidence="1" key="1">
    <citation type="journal article" date="2023" name="Comput. Struct. Biotechnol. J.">
        <title>Discovery of a novel marine Bacteroidetes with a rich repertoire of carbohydrate-active enzymes.</title>
        <authorList>
            <person name="Chen B."/>
            <person name="Liu G."/>
            <person name="Chen Q."/>
            <person name="Wang H."/>
            <person name="Liu L."/>
            <person name="Tang K."/>
        </authorList>
    </citation>
    <scope>NUCLEOTIDE SEQUENCE</scope>
    <source>
        <strain evidence="1">TK19036</strain>
    </source>
</reference>
<accession>A0AA49JHA4</accession>
<gene>
    <name evidence="1" type="ORF">K4G66_08335</name>
</gene>
<sequence>MKHFAQLSVILLLLMGLNACHPEEEISREESRMKTLLHQKRWQLISLMATMQHPLGDTNENNTQPQDWYALLPDCVKDNVFITEAAGTGMVGELGAEESNLRCTTSDLFYYPHIAGWKLYQEEELFSITLFDTGHRMLYGYELEESYHTENWQVEILDQQTWQVRVDKIRDSLAYTVVLRFQSLP</sequence>
<reference evidence="1" key="2">
    <citation type="journal article" date="2024" name="Antonie Van Leeuwenhoek">
        <title>Roseihalotalea indica gen. nov., sp. nov., a halophilic Bacteroidetes from mesopelagic Southwest Indian Ocean with higher carbohydrate metabolic potential.</title>
        <authorList>
            <person name="Chen B."/>
            <person name="Zhang M."/>
            <person name="Lin D."/>
            <person name="Ye J."/>
            <person name="Tang K."/>
        </authorList>
    </citation>
    <scope>NUCLEOTIDE SEQUENCE</scope>
    <source>
        <strain evidence="1">TK19036</strain>
    </source>
</reference>
<evidence type="ECO:0000313" key="1">
    <source>
        <dbReference type="EMBL" id="WKN38709.1"/>
    </source>
</evidence>
<name>A0AA49JHA4_9BACT</name>
<protein>
    <submittedName>
        <fullName evidence="1">Uncharacterized protein</fullName>
    </submittedName>
</protein>
<organism evidence="1">
    <name type="scientific">Roseihalotalea indica</name>
    <dbReference type="NCBI Taxonomy" id="2867963"/>
    <lineage>
        <taxon>Bacteria</taxon>
        <taxon>Pseudomonadati</taxon>
        <taxon>Bacteroidota</taxon>
        <taxon>Cytophagia</taxon>
        <taxon>Cytophagales</taxon>
        <taxon>Catalimonadaceae</taxon>
        <taxon>Roseihalotalea</taxon>
    </lineage>
</organism>
<proteinExistence type="predicted"/>
<dbReference type="EMBL" id="CP120682">
    <property type="protein sequence ID" value="WKN38709.1"/>
    <property type="molecule type" value="Genomic_DNA"/>
</dbReference>
<dbReference type="AlphaFoldDB" id="A0AA49JHA4"/>